<proteinExistence type="predicted"/>
<evidence type="ECO:0000313" key="1">
    <source>
        <dbReference type="Ensembl" id="ENSAOCP00000005010.2"/>
    </source>
</evidence>
<dbReference type="AlphaFoldDB" id="A0A3Q1AU35"/>
<sequence>RYRTHKYRKHSSNACDFKPGIVQIDENTEEFDGKLSDVESDIDCQEDLNVLSNSDYSQHLEKCLERKLAAVLLKLESIFLISNTAKGNLAYHAYNKALTLNTKPKSDILNVLTEDIYKYTPYPTDAHFSEVAKALIEKHPCLKEPGSFNGAYGWKQRLKYKMGNYRTQLKVLGCPELSINAKSKDNKSAARKMKRARRAEANFYPTLLLGETSDTLERERLDILMEMQKRNDDQVVRDKMAWTFAYRRQEVVDQQPRIEDFKTRWPALFSEREVNEEFHRLVAIPLESQ</sequence>
<dbReference type="GeneTree" id="ENSGT00950000182912"/>
<reference evidence="1 2" key="1">
    <citation type="submission" date="2022-01" db="EMBL/GenBank/DDBJ databases">
        <title>A chromosome-scale genome assembly of the false clownfish, Amphiprion ocellaris.</title>
        <authorList>
            <person name="Ryu T."/>
        </authorList>
    </citation>
    <scope>NUCLEOTIDE SEQUENCE [LARGE SCALE GENOMIC DNA]</scope>
</reference>
<dbReference type="Proteomes" id="UP001501940">
    <property type="component" value="Chromosome 12"/>
</dbReference>
<protein>
    <submittedName>
        <fullName evidence="1">Uncharacterized protein</fullName>
    </submittedName>
</protein>
<reference evidence="1" key="2">
    <citation type="submission" date="2025-08" db="UniProtKB">
        <authorList>
            <consortium name="Ensembl"/>
        </authorList>
    </citation>
    <scope>IDENTIFICATION</scope>
</reference>
<name>A0A3Q1AU35_AMPOC</name>
<evidence type="ECO:0000313" key="2">
    <source>
        <dbReference type="Proteomes" id="UP001501940"/>
    </source>
</evidence>
<dbReference type="PANTHER" id="PTHR31025:SF25">
    <property type="entry name" value="ZINC FINGER (C2H2)-60"/>
    <property type="match status" value="1"/>
</dbReference>
<dbReference type="PANTHER" id="PTHR31025">
    <property type="entry name" value="SI:CH211-196P9.1-RELATED"/>
    <property type="match status" value="1"/>
</dbReference>
<organism evidence="1 2">
    <name type="scientific">Amphiprion ocellaris</name>
    <name type="common">Clown anemonefish</name>
    <dbReference type="NCBI Taxonomy" id="80972"/>
    <lineage>
        <taxon>Eukaryota</taxon>
        <taxon>Metazoa</taxon>
        <taxon>Chordata</taxon>
        <taxon>Craniata</taxon>
        <taxon>Vertebrata</taxon>
        <taxon>Euteleostomi</taxon>
        <taxon>Actinopterygii</taxon>
        <taxon>Neopterygii</taxon>
        <taxon>Teleostei</taxon>
        <taxon>Neoteleostei</taxon>
        <taxon>Acanthomorphata</taxon>
        <taxon>Ovalentaria</taxon>
        <taxon>Pomacentridae</taxon>
        <taxon>Amphiprion</taxon>
    </lineage>
</organism>
<keyword evidence="2" id="KW-1185">Reference proteome</keyword>
<dbReference type="OMA" id="FRNCEYK"/>
<reference evidence="1" key="3">
    <citation type="submission" date="2025-09" db="UniProtKB">
        <authorList>
            <consortium name="Ensembl"/>
        </authorList>
    </citation>
    <scope>IDENTIFICATION</scope>
</reference>
<dbReference type="Ensembl" id="ENSAOCT00000007078.2">
    <property type="protein sequence ID" value="ENSAOCP00000005010.2"/>
    <property type="gene ID" value="ENSAOCG00000008441.2"/>
</dbReference>
<accession>A0A3Q1AU35</accession>
<dbReference type="STRING" id="80972.ENSAOCP00000005010"/>